<comment type="caution">
    <text evidence="2">The sequence shown here is derived from an EMBL/GenBank/DDBJ whole genome shotgun (WGS) entry which is preliminary data.</text>
</comment>
<dbReference type="EMBL" id="JADGJD010002334">
    <property type="protein sequence ID" value="KAJ3033166.1"/>
    <property type="molecule type" value="Genomic_DNA"/>
</dbReference>
<protein>
    <submittedName>
        <fullName evidence="2">Uncharacterized protein</fullName>
    </submittedName>
</protein>
<evidence type="ECO:0000313" key="2">
    <source>
        <dbReference type="EMBL" id="KAJ3033166.1"/>
    </source>
</evidence>
<dbReference type="AlphaFoldDB" id="A0AAD5S877"/>
<feature type="compositionally biased region" description="Basic and acidic residues" evidence="1">
    <location>
        <begin position="335"/>
        <end position="360"/>
    </location>
</feature>
<evidence type="ECO:0000256" key="1">
    <source>
        <dbReference type="SAM" id="MobiDB-lite"/>
    </source>
</evidence>
<feature type="compositionally biased region" description="Acidic residues" evidence="1">
    <location>
        <begin position="424"/>
        <end position="435"/>
    </location>
</feature>
<organism evidence="2 3">
    <name type="scientific">Rhizophlyctis rosea</name>
    <dbReference type="NCBI Taxonomy" id="64517"/>
    <lineage>
        <taxon>Eukaryota</taxon>
        <taxon>Fungi</taxon>
        <taxon>Fungi incertae sedis</taxon>
        <taxon>Chytridiomycota</taxon>
        <taxon>Chytridiomycota incertae sedis</taxon>
        <taxon>Chytridiomycetes</taxon>
        <taxon>Rhizophlyctidales</taxon>
        <taxon>Rhizophlyctidaceae</taxon>
        <taxon>Rhizophlyctis</taxon>
    </lineage>
</organism>
<feature type="compositionally biased region" description="Polar residues" evidence="1">
    <location>
        <begin position="401"/>
        <end position="411"/>
    </location>
</feature>
<dbReference type="Proteomes" id="UP001212841">
    <property type="component" value="Unassembled WGS sequence"/>
</dbReference>
<name>A0AAD5S877_9FUNG</name>
<feature type="region of interest" description="Disordered" evidence="1">
    <location>
        <begin position="335"/>
        <end position="480"/>
    </location>
</feature>
<feature type="region of interest" description="Disordered" evidence="1">
    <location>
        <begin position="1"/>
        <end position="20"/>
    </location>
</feature>
<proteinExistence type="predicted"/>
<keyword evidence="3" id="KW-1185">Reference proteome</keyword>
<gene>
    <name evidence="2" type="ORF">HK097_004957</name>
</gene>
<reference evidence="2" key="1">
    <citation type="submission" date="2020-05" db="EMBL/GenBank/DDBJ databases">
        <title>Phylogenomic resolution of chytrid fungi.</title>
        <authorList>
            <person name="Stajich J.E."/>
            <person name="Amses K."/>
            <person name="Simmons R."/>
            <person name="Seto K."/>
            <person name="Myers J."/>
            <person name="Bonds A."/>
            <person name="Quandt C.A."/>
            <person name="Barry K."/>
            <person name="Liu P."/>
            <person name="Grigoriev I."/>
            <person name="Longcore J.E."/>
            <person name="James T.Y."/>
        </authorList>
    </citation>
    <scope>NUCLEOTIDE SEQUENCE</scope>
    <source>
        <strain evidence="2">JEL0318</strain>
    </source>
</reference>
<sequence>MLGTSANPPSTTSTPTSSSVATPAVATLAAPAPLPYDFCTITFDNFPANLSNGKPFSVIAHRQLKEHLAGPIDRQVMFDKAIRFYQVGQSVVKVEVDIYSQATAQRIVDSEFWEKAGGLPGVKAKLVSKGSIFGNTEDVWKKYIRKEPEEMEAPEENAPAEPKNDFELLLIGPTKEGHDIIFKAWEAYNLERRSHFDTNHHQIAISLRLPEDARALGLAKDYLEEEYICAPSNAKPWAASQMTFTCLNHLMPDDGTAPRLYDGTGDAAYLRRMQKKKLTATPTLQTDKNFIRDNIAKGPYLKNWLDGFGSMSQRELTQTDDAGQLQLRRRREAIEEREGRAPKRQPSEKEQKQQQAHPEEEPVPSTTEKKRKAEEVIDDPASKQLRMDPSFQQQQQQQQQHPSQSESNTAAGPSVGHKRKERSEGDDEGEEEEDTAAPAPKRQQADSQGFRIVGAASRKGKQNATEEDEAEEGAGGPHRQ</sequence>
<evidence type="ECO:0000313" key="3">
    <source>
        <dbReference type="Proteomes" id="UP001212841"/>
    </source>
</evidence>
<accession>A0AAD5S877</accession>